<dbReference type="Proteomes" id="UP000070188">
    <property type="component" value="Unassembled WGS sequence"/>
</dbReference>
<evidence type="ECO:0000256" key="1">
    <source>
        <dbReference type="SAM" id="MobiDB-lite"/>
    </source>
</evidence>
<dbReference type="EMBL" id="JYIJ01000009">
    <property type="protein sequence ID" value="KWX05844.1"/>
    <property type="molecule type" value="Genomic_DNA"/>
</dbReference>
<sequence length="87" mass="9256">MAGYRIKKGAGPTQAQRRAERRRARLAERMAAASTPQDRIAAAAEHLRGVVKTAPAHVAERAAAQAVQVLCGLAEELLAATTRRRGA</sequence>
<name>A0A132MZA3_9ACTN</name>
<accession>A0A132MZA3</accession>
<dbReference type="STRING" id="1469144.LI90_4260"/>
<comment type="caution">
    <text evidence="2">The sequence shown here is derived from an EMBL/GenBank/DDBJ whole genome shotgun (WGS) entry which is preliminary data.</text>
</comment>
<organism evidence="2 4">
    <name type="scientific">Carbonactinospora thermoautotrophica</name>
    <dbReference type="NCBI Taxonomy" id="1469144"/>
    <lineage>
        <taxon>Bacteria</taxon>
        <taxon>Bacillati</taxon>
        <taxon>Actinomycetota</taxon>
        <taxon>Actinomycetes</taxon>
        <taxon>Kitasatosporales</taxon>
        <taxon>Carbonactinosporaceae</taxon>
        <taxon>Carbonactinospora</taxon>
    </lineage>
</organism>
<reference evidence="3 5" key="1">
    <citation type="submission" date="2015-02" db="EMBL/GenBank/DDBJ databases">
        <title>Physiological reanalysis, assessment of diazotrophy, and genome sequences of multiple isolates of Streptomyces thermoautotrophicus.</title>
        <authorList>
            <person name="MacKellar D.C."/>
            <person name="Lieber L."/>
            <person name="Norman J."/>
            <person name="Bolger A."/>
            <person name="Tobin C."/>
            <person name="Murray J.W."/>
            <person name="Prell J."/>
        </authorList>
    </citation>
    <scope>NUCLEOTIDE SEQUENCE [LARGE SCALE GENOMIC DNA]</scope>
    <source>
        <strain evidence="3 5">UBT1</strain>
    </source>
</reference>
<dbReference type="PATRIC" id="fig|1469144.10.peg.4571"/>
<dbReference type="EMBL" id="LAXD01000001">
    <property type="protein sequence ID" value="KWX03209.1"/>
    <property type="molecule type" value="Genomic_DNA"/>
</dbReference>
<evidence type="ECO:0000313" key="4">
    <source>
        <dbReference type="Proteomes" id="UP000070188"/>
    </source>
</evidence>
<gene>
    <name evidence="2" type="ORF">LI90_4260</name>
    <name evidence="3" type="ORF">TH66_00435</name>
</gene>
<keyword evidence="4" id="KW-1185">Reference proteome</keyword>
<evidence type="ECO:0000313" key="5">
    <source>
        <dbReference type="Proteomes" id="UP000070659"/>
    </source>
</evidence>
<feature type="region of interest" description="Disordered" evidence="1">
    <location>
        <begin position="1"/>
        <end position="24"/>
    </location>
</feature>
<reference evidence="4" key="3">
    <citation type="submission" date="2015-04" db="EMBL/GenBank/DDBJ databases">
        <title>Physiological reanalysis, assessment of diazotrophy, and genome sequences of multiple isolates of Streptomyces thermoautotrophicus.</title>
        <authorList>
            <person name="MacKellar D.C."/>
            <person name="Lieber L."/>
            <person name="Norman J."/>
            <person name="Bolger A."/>
            <person name="Tobin C."/>
            <person name="Murray J.W."/>
            <person name="Chang R."/>
            <person name="Ford T."/>
            <person name="Nguyen P.Q."/>
            <person name="Woodward J."/>
            <person name="Permingeat H."/>
            <person name="Joshi N.S."/>
            <person name="Silver P.A."/>
            <person name="Usadel B."/>
            <person name="Rutherford A.W."/>
            <person name="Friesen M."/>
            <person name="Prell J."/>
        </authorList>
    </citation>
    <scope>NUCLEOTIDE SEQUENCE [LARGE SCALE GENOMIC DNA]</scope>
    <source>
        <strain evidence="4">H1</strain>
    </source>
</reference>
<evidence type="ECO:0000313" key="2">
    <source>
        <dbReference type="EMBL" id="KWX03209.1"/>
    </source>
</evidence>
<reference evidence="2" key="2">
    <citation type="submission" date="2015-04" db="EMBL/GenBank/DDBJ databases">
        <title>Physiological reanalysis, assessment of diazotrophy, and genome sequences of multiple isolates of Streptomyces thermoautotrophicus.</title>
        <authorList>
            <person name="MacKellar D.C."/>
            <person name="Lieber L."/>
            <person name="Norman J."/>
            <person name="Bolger A."/>
            <person name="Tobin C."/>
            <person name="Murray J.W."/>
            <person name="Woodward J."/>
            <person name="Friesen M."/>
            <person name="Prell J."/>
        </authorList>
    </citation>
    <scope>NUCLEOTIDE SEQUENCE [LARGE SCALE GENOMIC DNA]</scope>
    <source>
        <strain evidence="2">H1</strain>
    </source>
</reference>
<protein>
    <submittedName>
        <fullName evidence="2">Uncharacterized protein</fullName>
    </submittedName>
</protein>
<dbReference type="AlphaFoldDB" id="A0A132MZA3"/>
<proteinExistence type="predicted"/>
<evidence type="ECO:0000313" key="3">
    <source>
        <dbReference type="EMBL" id="KWX05844.1"/>
    </source>
</evidence>
<dbReference type="Proteomes" id="UP000070659">
    <property type="component" value="Unassembled WGS sequence"/>
</dbReference>
<dbReference type="RefSeq" id="WP_066890749.1">
    <property type="nucleotide sequence ID" value="NZ_JYIJ01000009.1"/>
</dbReference>